<dbReference type="PROSITE" id="PS50995">
    <property type="entry name" value="HTH_MARR_2"/>
    <property type="match status" value="1"/>
</dbReference>
<dbReference type="GO" id="GO:0006950">
    <property type="term" value="P:response to stress"/>
    <property type="evidence" value="ECO:0007669"/>
    <property type="project" value="TreeGrafter"/>
</dbReference>
<keyword evidence="2" id="KW-0238">DNA-binding</keyword>
<dbReference type="SMART" id="SM00347">
    <property type="entry name" value="HTH_MARR"/>
    <property type="match status" value="1"/>
</dbReference>
<dbReference type="GO" id="GO:0003700">
    <property type="term" value="F:DNA-binding transcription factor activity"/>
    <property type="evidence" value="ECO:0007669"/>
    <property type="project" value="InterPro"/>
</dbReference>
<dbReference type="InterPro" id="IPR039422">
    <property type="entry name" value="MarR/SlyA-like"/>
</dbReference>
<dbReference type="Proteomes" id="UP000297966">
    <property type="component" value="Unassembled WGS sequence"/>
</dbReference>
<evidence type="ECO:0000256" key="2">
    <source>
        <dbReference type="ARBA" id="ARBA00023125"/>
    </source>
</evidence>
<proteinExistence type="predicted"/>
<accession>A0A4Y9LX42</accession>
<reference evidence="5 6" key="1">
    <citation type="submission" date="2019-03" db="EMBL/GenBank/DDBJ databases">
        <title>Bradyrhizobium diversity isolated from nodules of Chamaecrista fasciculata.</title>
        <authorList>
            <person name="Klepa M.S."/>
            <person name="Urquiaga M.O."/>
            <person name="Hungria M."/>
            <person name="Delamuta J.R."/>
        </authorList>
    </citation>
    <scope>NUCLEOTIDE SEQUENCE [LARGE SCALE GENOMIC DNA]</scope>
    <source>
        <strain evidence="5 6">CNPSo 3448</strain>
    </source>
</reference>
<name>A0A4Y9LX42_9BRAD</name>
<gene>
    <name evidence="5" type="ORF">E4K65_17145</name>
</gene>
<keyword evidence="6" id="KW-1185">Reference proteome</keyword>
<dbReference type="PANTHER" id="PTHR33164">
    <property type="entry name" value="TRANSCRIPTIONAL REGULATOR, MARR FAMILY"/>
    <property type="match status" value="1"/>
</dbReference>
<keyword evidence="3" id="KW-0804">Transcription</keyword>
<dbReference type="InterPro" id="IPR036390">
    <property type="entry name" value="WH_DNA-bd_sf"/>
</dbReference>
<dbReference type="OrthoDB" id="9806864at2"/>
<dbReference type="Gene3D" id="1.10.10.10">
    <property type="entry name" value="Winged helix-like DNA-binding domain superfamily/Winged helix DNA-binding domain"/>
    <property type="match status" value="1"/>
</dbReference>
<dbReference type="AlphaFoldDB" id="A0A4Y9LX42"/>
<dbReference type="RefSeq" id="WP_135175176.1">
    <property type="nucleotide sequence ID" value="NZ_SPQT01000008.1"/>
</dbReference>
<evidence type="ECO:0000256" key="1">
    <source>
        <dbReference type="ARBA" id="ARBA00023015"/>
    </source>
</evidence>
<dbReference type="InterPro" id="IPR036388">
    <property type="entry name" value="WH-like_DNA-bd_sf"/>
</dbReference>
<dbReference type="SUPFAM" id="SSF46785">
    <property type="entry name" value="Winged helix' DNA-binding domain"/>
    <property type="match status" value="1"/>
</dbReference>
<dbReference type="Pfam" id="PF01047">
    <property type="entry name" value="MarR"/>
    <property type="match status" value="1"/>
</dbReference>
<evidence type="ECO:0000259" key="4">
    <source>
        <dbReference type="PROSITE" id="PS50995"/>
    </source>
</evidence>
<keyword evidence="1" id="KW-0805">Transcription regulation</keyword>
<evidence type="ECO:0000256" key="3">
    <source>
        <dbReference type="ARBA" id="ARBA00023163"/>
    </source>
</evidence>
<dbReference type="PRINTS" id="PR00598">
    <property type="entry name" value="HTHMARR"/>
</dbReference>
<sequence>MTKPPLPTRLSGPAESPGFLLWKISNAWQRRLRVALQPYELTHSQFVLLATATWFGAEETLTQARLSQLSGIDPMTTSQVLRALEAAGLIERIDHPQDPRAKAITVTKVGRDLARKAVVAVEDADAAFFKPLASDTKRLVAMFQALVEGIERAEADDK</sequence>
<evidence type="ECO:0000313" key="6">
    <source>
        <dbReference type="Proteomes" id="UP000297966"/>
    </source>
</evidence>
<feature type="domain" description="HTH marR-type" evidence="4">
    <location>
        <begin position="14"/>
        <end position="152"/>
    </location>
</feature>
<protein>
    <submittedName>
        <fullName evidence="5">MarR family transcriptional regulator</fullName>
    </submittedName>
</protein>
<dbReference type="PANTHER" id="PTHR33164:SF64">
    <property type="entry name" value="TRANSCRIPTIONAL REGULATOR SLYA"/>
    <property type="match status" value="1"/>
</dbReference>
<dbReference type="InterPro" id="IPR000835">
    <property type="entry name" value="HTH_MarR-typ"/>
</dbReference>
<dbReference type="EMBL" id="SPQT01000008">
    <property type="protein sequence ID" value="TFV47407.1"/>
    <property type="molecule type" value="Genomic_DNA"/>
</dbReference>
<dbReference type="GO" id="GO:0003677">
    <property type="term" value="F:DNA binding"/>
    <property type="evidence" value="ECO:0007669"/>
    <property type="project" value="UniProtKB-KW"/>
</dbReference>
<evidence type="ECO:0000313" key="5">
    <source>
        <dbReference type="EMBL" id="TFV47407.1"/>
    </source>
</evidence>
<organism evidence="5 6">
    <name type="scientific">Bradyrhizobium niftali</name>
    <dbReference type="NCBI Taxonomy" id="2560055"/>
    <lineage>
        <taxon>Bacteria</taxon>
        <taxon>Pseudomonadati</taxon>
        <taxon>Pseudomonadota</taxon>
        <taxon>Alphaproteobacteria</taxon>
        <taxon>Hyphomicrobiales</taxon>
        <taxon>Nitrobacteraceae</taxon>
        <taxon>Bradyrhizobium</taxon>
    </lineage>
</organism>
<comment type="caution">
    <text evidence="5">The sequence shown here is derived from an EMBL/GenBank/DDBJ whole genome shotgun (WGS) entry which is preliminary data.</text>
</comment>